<dbReference type="Proteomes" id="UP000694872">
    <property type="component" value="Unplaced"/>
</dbReference>
<feature type="compositionally biased region" description="Polar residues" evidence="1">
    <location>
        <begin position="1801"/>
        <end position="1821"/>
    </location>
</feature>
<protein>
    <submittedName>
        <fullName evidence="3">Mucin-2-like</fullName>
    </submittedName>
</protein>
<feature type="compositionally biased region" description="Basic and acidic residues" evidence="1">
    <location>
        <begin position="1588"/>
        <end position="1603"/>
    </location>
</feature>
<feature type="compositionally biased region" description="Low complexity" evidence="1">
    <location>
        <begin position="1914"/>
        <end position="1925"/>
    </location>
</feature>
<proteinExistence type="predicted"/>
<feature type="region of interest" description="Disordered" evidence="1">
    <location>
        <begin position="1477"/>
        <end position="1620"/>
    </location>
</feature>
<feature type="region of interest" description="Disordered" evidence="1">
    <location>
        <begin position="983"/>
        <end position="1117"/>
    </location>
</feature>
<dbReference type="GeneID" id="106124329"/>
<feature type="region of interest" description="Disordered" evidence="1">
    <location>
        <begin position="540"/>
        <end position="561"/>
    </location>
</feature>
<evidence type="ECO:0000256" key="2">
    <source>
        <dbReference type="SAM" id="SignalP"/>
    </source>
</evidence>
<sequence>MKLSCALVLTLTNLVIATPYSFSVKGSGASAKAEAATSSFGQFGVVKPVAPKTTGFSGSFSKSSSSSVASSSASSSSSAFNYNAGQIGYGSQDLLVPHKNVEPQVATVPQATAFATAGTSQTGASVNAQATGSYSSEKENNFSGNTNSPANVQYQSAVPEGKPNFYVGINPGIPSHWHEQSKPNSFNANVPEKTGEQFGVQSFSGDVQSGTAFFSTPAAPSKESALVENAPSYSGGFGGPPGLLSPHDKISSVASNAPSVPTVVSYPPGAPLNVPSKQQTLPVTTVKPSYAQYQTGNINPTVQSINTEYVYNTENSKPLYKPEIKPTYLEQNTQTASGNYNAASSQWQHDGQHVTLQPHAEIAYTTHKELEQGSHSFGQVSQSDKPFAHTHDSKPIKNVQIFIQPVPSNAPQTVSKPVYFTNTQVGSENKKEVKPINQLSYPGGFGEPAEILKPSGQTVSSGQIFSSSPVKVEQYESSAVGLTGTKESTFNTGFGGSLNEVKETAQPSLQSTNVPKPSSSSLFAASSPEKVSYDYVSTEQKGTDQFSGKPSESSYLNPTVSSWEQNPTFNSLPIRPEFVVQKKPTGDNFFNTPSPSPYSPEQGLSGIPVSIDKTKPTTPSGSFGQVPEVVKPTIPSTITNNGFASSNTPYKPVVTPTTPQFDPTKQKESSFVYFTTQSTPVNSWQQSTYKPSFDLSTPGYFNKQETSPTKYPSLTGDYTVSKQSEQYPSGTYSTVNPTTADFQVTSNLNQQSANYGSTAASFITREPTAQVNSVGPTSISSSQEPTVKPFENTLAVSSVSQFSDSPKTSSPQSSPTGTFTVSKEVYKVPTQVVSNTVYPPGSVASVFHLTPNSEASQFHSNSHKHQQLANYGGASSFVTQKPTTVNFVGQTPDATSGSTSESFSQQPNKPTVPGSSSSTVSQSTTFAQQSPNKPSVDNFEGTVPVSGAPSKNPQYQFATKPTAETRPQKQSVYSSVFGTLTGAVKPSSYSSPSSTSYPGSSSNSWSDPSYLAGSNDKPKQTNFFNQNKPSVSSFPEKKETLIPTNPTAKPSLPVASTNVVQQSSSSITNQNEKESTATATSGSGTTYSKPTSQPTVSNSGVSYTSFASPKPTKPTNQFSTSYPAVSTFGSSTFSQVKPQYQFSTIQPVTQKKQWYTNNYGTFGAVKPHSYPGFSTSFTTFGQGSVGGLYDKTKQNTQYTSTGQYKPTITGQYNPSLTGQYKPTSTGQYKPTNNWGLAGQSQFQKPSYQSTQTGGSYVSTYTQTTSKPFVTLSSFDKQKVTSGASVVNQKESSVSSSFASSSGIAKPTNQPFASFAALKPTSSGTSFESGTGFSGSSLTNVSDKGKVTSSIVSTTSKYDVQKPVNPTVQTVSNTYVTSSFISAKPTSDFQTTGTPSLGNKPTYTFTVQQQYVPSVQTVAPTKDAENFGQSTKPVWSSSNQKESAYASNTGVATGNLNPTTQFVDGSDNSHFVDKTQTIPVRPTNTGNFIGQTTSSDASGSFENQKPLNQFSGQVGSTNEGLISAQKNPSYQQSGEPFSSTPIYQGNTESYLSNSQVQPASIKPGYTSTGESSHQSTPPKSIAGNFEANSGHKESAQHVHNEHVHSKPTNAPYHFTSQSHAASSTGVATSQFSTSDLSELEKAQYLQTAYNPSSAAGFSTSFETQQNSNPKSTATSQENYSNIAVANPNKPSGQYWVLNSQSQQTDFQATKPNIKITVVGKPVSNIASSPYSGGFGGPSGILKPNQFGIPSQGIVQATSDSYSGAKVETDSKAASYSGGFGAPSGVLRPDEKHSIHQAGHNKPSLNGFQAATSQGGSQTSYHVEPTFQTSGAHESIKEQAGYGTQASSDVQGTSVANVASAASNSEANAVANAAANGFANSNAYASSAGAGNTGSTFGGINGFSASSVKESATASATASGSAGSFTTFKRPLSQFAGSPGDIARLLGRR</sequence>
<feature type="region of interest" description="Disordered" evidence="1">
    <location>
        <begin position="503"/>
        <end position="525"/>
    </location>
</feature>
<feature type="compositionally biased region" description="Polar residues" evidence="1">
    <location>
        <begin position="949"/>
        <end position="959"/>
    </location>
</feature>
<dbReference type="KEGG" id="pxu:106124329"/>
<feature type="compositionally biased region" description="Polar residues" evidence="1">
    <location>
        <begin position="1042"/>
        <end position="1070"/>
    </location>
</feature>
<keyword evidence="2" id="KW-0732">Signal</keyword>
<feature type="compositionally biased region" description="Polar residues" evidence="1">
    <location>
        <begin position="1477"/>
        <end position="1557"/>
    </location>
</feature>
<feature type="compositionally biased region" description="Polar residues" evidence="1">
    <location>
        <begin position="505"/>
        <end position="517"/>
    </location>
</feature>
<evidence type="ECO:0000256" key="1">
    <source>
        <dbReference type="SAM" id="MobiDB-lite"/>
    </source>
</evidence>
<feature type="compositionally biased region" description="Low complexity" evidence="1">
    <location>
        <begin position="915"/>
        <end position="930"/>
    </location>
</feature>
<feature type="compositionally biased region" description="Polar residues" evidence="1">
    <location>
        <begin position="886"/>
        <end position="909"/>
    </location>
</feature>
<feature type="chain" id="PRO_5042482666" evidence="2">
    <location>
        <begin position="18"/>
        <end position="1947"/>
    </location>
</feature>
<feature type="compositionally biased region" description="Low complexity" evidence="1">
    <location>
        <begin position="986"/>
        <end position="1010"/>
    </location>
</feature>
<feature type="region of interest" description="Disordered" evidence="1">
    <location>
        <begin position="1655"/>
        <end position="1675"/>
    </location>
</feature>
<feature type="compositionally biased region" description="Polar residues" evidence="1">
    <location>
        <begin position="1564"/>
        <end position="1577"/>
    </location>
</feature>
<feature type="region of interest" description="Disordered" evidence="1">
    <location>
        <begin position="886"/>
        <end position="970"/>
    </location>
</feature>
<gene>
    <name evidence="3" type="primary">LOC106124329</name>
</gene>
<reference evidence="3" key="1">
    <citation type="submission" date="2025-08" db="UniProtKB">
        <authorList>
            <consortium name="RefSeq"/>
        </authorList>
    </citation>
    <scope>IDENTIFICATION</scope>
</reference>
<organism evidence="3">
    <name type="scientific">Papilio xuthus</name>
    <name type="common">Asian swallowtail butterfly</name>
    <dbReference type="NCBI Taxonomy" id="66420"/>
    <lineage>
        <taxon>Eukaryota</taxon>
        <taxon>Metazoa</taxon>
        <taxon>Ecdysozoa</taxon>
        <taxon>Arthropoda</taxon>
        <taxon>Hexapoda</taxon>
        <taxon>Insecta</taxon>
        <taxon>Pterygota</taxon>
        <taxon>Neoptera</taxon>
        <taxon>Endopterygota</taxon>
        <taxon>Lepidoptera</taxon>
        <taxon>Glossata</taxon>
        <taxon>Ditrysia</taxon>
        <taxon>Papilionoidea</taxon>
        <taxon>Papilionidae</taxon>
        <taxon>Papilioninae</taxon>
        <taxon>Papilio</taxon>
    </lineage>
</organism>
<evidence type="ECO:0000313" key="3">
    <source>
        <dbReference type="RefSeq" id="XP_013176333.1"/>
    </source>
</evidence>
<feature type="region of interest" description="Disordered" evidence="1">
    <location>
        <begin position="1914"/>
        <end position="1947"/>
    </location>
</feature>
<feature type="signal peptide" evidence="2">
    <location>
        <begin position="1"/>
        <end position="17"/>
    </location>
</feature>
<dbReference type="RefSeq" id="XP_013176333.1">
    <property type="nucleotide sequence ID" value="XM_013320879.1"/>
</dbReference>
<accession>A0AAJ6ZNV3</accession>
<feature type="compositionally biased region" description="Low complexity" evidence="1">
    <location>
        <begin position="1076"/>
        <end position="1086"/>
    </location>
</feature>
<feature type="compositionally biased region" description="Polar residues" evidence="1">
    <location>
        <begin position="1087"/>
        <end position="1117"/>
    </location>
</feature>
<name>A0AAJ6ZNV3_PAPXU</name>
<feature type="compositionally biased region" description="Polar residues" evidence="1">
    <location>
        <begin position="1020"/>
        <end position="1033"/>
    </location>
</feature>
<feature type="region of interest" description="Disordered" evidence="1">
    <location>
        <begin position="1793"/>
        <end position="1821"/>
    </location>
</feature>